<feature type="transmembrane region" description="Helical" evidence="7">
    <location>
        <begin position="41"/>
        <end position="60"/>
    </location>
</feature>
<dbReference type="OrthoDB" id="4329349at2759"/>
<evidence type="ECO:0000256" key="6">
    <source>
        <dbReference type="SAM" id="MobiDB-lite"/>
    </source>
</evidence>
<feature type="transmembrane region" description="Helical" evidence="7">
    <location>
        <begin position="12"/>
        <end position="29"/>
    </location>
</feature>
<dbReference type="Proteomes" id="UP000078397">
    <property type="component" value="Unassembled WGS sequence"/>
</dbReference>
<feature type="compositionally biased region" description="Polar residues" evidence="6">
    <location>
        <begin position="333"/>
        <end position="349"/>
    </location>
</feature>
<proteinExistence type="inferred from homology"/>
<dbReference type="STRING" id="1380566.A0A179FWM8"/>
<evidence type="ECO:0000256" key="1">
    <source>
        <dbReference type="ARBA" id="ARBA00004141"/>
    </source>
</evidence>
<evidence type="ECO:0000256" key="4">
    <source>
        <dbReference type="ARBA" id="ARBA00023136"/>
    </source>
</evidence>
<evidence type="ECO:0000313" key="10">
    <source>
        <dbReference type="Proteomes" id="UP000078397"/>
    </source>
</evidence>
<comment type="similarity">
    <text evidence="5">Belongs to the SAT4 family.</text>
</comment>
<feature type="domain" description="Rhodopsin" evidence="8">
    <location>
        <begin position="24"/>
        <end position="263"/>
    </location>
</feature>
<dbReference type="KEGG" id="pchm:VFPPC_15456"/>
<dbReference type="Pfam" id="PF20684">
    <property type="entry name" value="Fung_rhodopsin"/>
    <property type="match status" value="1"/>
</dbReference>
<evidence type="ECO:0000259" key="8">
    <source>
        <dbReference type="Pfam" id="PF20684"/>
    </source>
</evidence>
<keyword evidence="2 7" id="KW-0812">Transmembrane</keyword>
<evidence type="ECO:0000256" key="5">
    <source>
        <dbReference type="ARBA" id="ARBA00038359"/>
    </source>
</evidence>
<sequence>MAATPFQVEAWTEYAIGMLILLGRIAYRIHVVGWNWHGDDFFAIAAVFFLTGETAMLEMIGQWGSIVGMTDSIALTLTDEEKHRIVKGAKADIAGWCLYITLIWCLKACMLFFYRRLTLDTRQRRLVTVAAIACVCSYIATIGVVLLRCLPFHKNWQIYPYPGDNCSSPNQIFLTLVITNVSTDLLILYIPLPLLWVVQLPWSKKCVYGLWLTTGIFVIVASLLRCILSIKDASEVDVSTIWAIRETFVGIISVNAPVLGPWIIKKCTFIAQSVSSKDRSRSDGQNRGISIVTIGRQSYRLDRLKRDGMKHNPPGWTTINDSEEYIMEDQLHDGSNNTTASNQAASSKV</sequence>
<dbReference type="AlphaFoldDB" id="A0A179FWM8"/>
<comment type="caution">
    <text evidence="9">The sequence shown here is derived from an EMBL/GenBank/DDBJ whole genome shotgun (WGS) entry which is preliminary data.</text>
</comment>
<evidence type="ECO:0000313" key="9">
    <source>
        <dbReference type="EMBL" id="OAQ69600.1"/>
    </source>
</evidence>
<comment type="subcellular location">
    <subcellularLocation>
        <location evidence="1">Membrane</location>
        <topology evidence="1">Multi-pass membrane protein</topology>
    </subcellularLocation>
</comment>
<dbReference type="InterPro" id="IPR049326">
    <property type="entry name" value="Rhodopsin_dom_fungi"/>
</dbReference>
<dbReference type="RefSeq" id="XP_018146137.1">
    <property type="nucleotide sequence ID" value="XM_018293209.1"/>
</dbReference>
<feature type="region of interest" description="Disordered" evidence="6">
    <location>
        <begin position="328"/>
        <end position="349"/>
    </location>
</feature>
<dbReference type="PANTHER" id="PTHR33048">
    <property type="entry name" value="PTH11-LIKE INTEGRAL MEMBRANE PROTEIN (AFU_ORTHOLOGUE AFUA_5G11245)"/>
    <property type="match status" value="1"/>
</dbReference>
<gene>
    <name evidence="9" type="ORF">VFPPC_15456</name>
</gene>
<accession>A0A179FWM8</accession>
<feature type="transmembrane region" description="Helical" evidence="7">
    <location>
        <begin position="210"/>
        <end position="230"/>
    </location>
</feature>
<dbReference type="PANTHER" id="PTHR33048:SF2">
    <property type="entry name" value="SRPK"/>
    <property type="match status" value="1"/>
</dbReference>
<keyword evidence="10" id="KW-1185">Reference proteome</keyword>
<keyword evidence="4 7" id="KW-0472">Membrane</keyword>
<feature type="transmembrane region" description="Helical" evidence="7">
    <location>
        <begin position="172"/>
        <end position="198"/>
    </location>
</feature>
<organism evidence="9 10">
    <name type="scientific">Pochonia chlamydosporia 170</name>
    <dbReference type="NCBI Taxonomy" id="1380566"/>
    <lineage>
        <taxon>Eukaryota</taxon>
        <taxon>Fungi</taxon>
        <taxon>Dikarya</taxon>
        <taxon>Ascomycota</taxon>
        <taxon>Pezizomycotina</taxon>
        <taxon>Sordariomycetes</taxon>
        <taxon>Hypocreomycetidae</taxon>
        <taxon>Hypocreales</taxon>
        <taxon>Clavicipitaceae</taxon>
        <taxon>Pochonia</taxon>
    </lineage>
</organism>
<keyword evidence="3 7" id="KW-1133">Transmembrane helix</keyword>
<dbReference type="EMBL" id="LSBJ02000002">
    <property type="protein sequence ID" value="OAQ69600.1"/>
    <property type="molecule type" value="Genomic_DNA"/>
</dbReference>
<feature type="transmembrane region" description="Helical" evidence="7">
    <location>
        <begin position="242"/>
        <end position="264"/>
    </location>
</feature>
<evidence type="ECO:0000256" key="3">
    <source>
        <dbReference type="ARBA" id="ARBA00022989"/>
    </source>
</evidence>
<dbReference type="InterPro" id="IPR052337">
    <property type="entry name" value="SAT4-like"/>
</dbReference>
<dbReference type="GO" id="GO:0016020">
    <property type="term" value="C:membrane"/>
    <property type="evidence" value="ECO:0007669"/>
    <property type="project" value="UniProtKB-SubCell"/>
</dbReference>
<protein>
    <submittedName>
        <fullName evidence="9">Srpk protein</fullName>
    </submittedName>
</protein>
<name>A0A179FWM8_METCM</name>
<reference evidence="9 10" key="1">
    <citation type="journal article" date="2016" name="PLoS Pathog.">
        <title>Biosynthesis of antibiotic leucinostatins in bio-control fungus Purpureocillium lilacinum and their inhibition on phytophthora revealed by genome mining.</title>
        <authorList>
            <person name="Wang G."/>
            <person name="Liu Z."/>
            <person name="Lin R."/>
            <person name="Li E."/>
            <person name="Mao Z."/>
            <person name="Ling J."/>
            <person name="Yang Y."/>
            <person name="Yin W.B."/>
            <person name="Xie B."/>
        </authorList>
    </citation>
    <scope>NUCLEOTIDE SEQUENCE [LARGE SCALE GENOMIC DNA]</scope>
    <source>
        <strain evidence="9">170</strain>
    </source>
</reference>
<evidence type="ECO:0000256" key="7">
    <source>
        <dbReference type="SAM" id="Phobius"/>
    </source>
</evidence>
<dbReference type="GeneID" id="28857203"/>
<feature type="transmembrane region" description="Helical" evidence="7">
    <location>
        <begin position="93"/>
        <end position="114"/>
    </location>
</feature>
<evidence type="ECO:0000256" key="2">
    <source>
        <dbReference type="ARBA" id="ARBA00022692"/>
    </source>
</evidence>
<feature type="transmembrane region" description="Helical" evidence="7">
    <location>
        <begin position="126"/>
        <end position="147"/>
    </location>
</feature>